<dbReference type="VEuPathDB" id="FungiDB:sscle_10g076190"/>
<dbReference type="Proteomes" id="UP000177798">
    <property type="component" value="Chromosome 10"/>
</dbReference>
<organism evidence="1 2">
    <name type="scientific">Sclerotinia sclerotiorum (strain ATCC 18683 / 1980 / Ss-1)</name>
    <name type="common">White mold</name>
    <name type="synonym">Whetzelinia sclerotiorum</name>
    <dbReference type="NCBI Taxonomy" id="665079"/>
    <lineage>
        <taxon>Eukaryota</taxon>
        <taxon>Fungi</taxon>
        <taxon>Dikarya</taxon>
        <taxon>Ascomycota</taxon>
        <taxon>Pezizomycotina</taxon>
        <taxon>Leotiomycetes</taxon>
        <taxon>Helotiales</taxon>
        <taxon>Sclerotiniaceae</taxon>
        <taxon>Sclerotinia</taxon>
    </lineage>
</organism>
<evidence type="ECO:0000313" key="2">
    <source>
        <dbReference type="Proteomes" id="UP000177798"/>
    </source>
</evidence>
<gene>
    <name evidence="1" type="ORF">sscle_10g076190</name>
</gene>
<evidence type="ECO:0000313" key="1">
    <source>
        <dbReference type="EMBL" id="APA12849.1"/>
    </source>
</evidence>
<dbReference type="RefSeq" id="XP_001590570.1">
    <property type="nucleotide sequence ID" value="XM_001590520.1"/>
</dbReference>
<accession>A0A1D9QD96</accession>
<name>A0A1D9QD96_SCLS1</name>
<dbReference type="KEGG" id="ssl:SS1G_08310"/>
<reference evidence="2" key="1">
    <citation type="journal article" date="2017" name="Genome Biol. Evol.">
        <title>The complete genome sequence of the phytopathogenic fungus Sclerotinia sclerotiorum reveals insights into the genome architecture of broad host range pathogens.</title>
        <authorList>
            <person name="Derbyshire M."/>
            <person name="Denton-Giles M."/>
            <person name="Hegedus D."/>
            <person name="Seifbarghy S."/>
            <person name="Rollins J."/>
            <person name="van Kan J."/>
            <person name="Seidl M.F."/>
            <person name="Faino L."/>
            <person name="Mbengue M."/>
            <person name="Navaud O."/>
            <person name="Raffaele S."/>
            <person name="Hammond-Kosack K."/>
            <person name="Heard S."/>
            <person name="Oliver R."/>
        </authorList>
    </citation>
    <scope>NUCLEOTIDE SEQUENCE [LARGE SCALE GENOMIC DNA]</scope>
    <source>
        <strain evidence="2">ATCC 18683 / 1980 / Ss-1</strain>
    </source>
</reference>
<protein>
    <submittedName>
        <fullName evidence="1">Uncharacterized protein</fullName>
    </submittedName>
</protein>
<dbReference type="AlphaFoldDB" id="A0A1D9QD96"/>
<dbReference type="EMBL" id="CP017823">
    <property type="protein sequence ID" value="APA12849.1"/>
    <property type="molecule type" value="Genomic_DNA"/>
</dbReference>
<proteinExistence type="predicted"/>
<sequence length="101" mass="11622">MDSKFKGSKFDTFRTKGLIVWITVDWDIEIREASAWMPSALVDKMIKEVDWTCGLFRTDTWERCWQYPGMVPDARKGEAWKDDITSAAGRQLVESQASVIS</sequence>
<dbReference type="OrthoDB" id="2423701at2759"/>